<keyword evidence="4" id="KW-0067">ATP-binding</keyword>
<dbReference type="Gene3D" id="2.40.50.140">
    <property type="entry name" value="Nucleic acid-binding proteins"/>
    <property type="match status" value="1"/>
</dbReference>
<dbReference type="PANTHER" id="PTHR39560">
    <property type="entry name" value="PROTEIN ADENYLYLTRANSFERASE FIC-RELATED"/>
    <property type="match status" value="1"/>
</dbReference>
<accession>A0A3S5F8X1</accession>
<dbReference type="GO" id="GO:0051302">
    <property type="term" value="P:regulation of cell division"/>
    <property type="evidence" value="ECO:0007669"/>
    <property type="project" value="TreeGrafter"/>
</dbReference>
<dbReference type="EC" id="2.7.7.108" evidence="5"/>
<gene>
    <name evidence="9" type="primary">fic_2</name>
    <name evidence="9" type="ORF">NCTC12905_01574</name>
</gene>
<dbReference type="NCBIfam" id="NF033856">
    <property type="entry name" value="T4SS_effec_BID"/>
    <property type="match status" value="1"/>
</dbReference>
<dbReference type="EMBL" id="LR134529">
    <property type="protein sequence ID" value="VEJ45895.1"/>
    <property type="molecule type" value="Genomic_DNA"/>
</dbReference>
<evidence type="ECO:0000256" key="2">
    <source>
        <dbReference type="ARBA" id="ARBA00022695"/>
    </source>
</evidence>
<dbReference type="AlphaFoldDB" id="A0A3S5F8X1"/>
<organism evidence="9 10">
    <name type="scientific">Bartonella vinsonii</name>
    <name type="common">Rochalimaea vinsonii</name>
    <dbReference type="NCBI Taxonomy" id="33047"/>
    <lineage>
        <taxon>Bacteria</taxon>
        <taxon>Pseudomonadati</taxon>
        <taxon>Pseudomonadota</taxon>
        <taxon>Alphaproteobacteria</taxon>
        <taxon>Hyphomicrobiales</taxon>
        <taxon>Bartonellaceae</taxon>
        <taxon>Bartonella</taxon>
    </lineage>
</organism>
<dbReference type="RefSeq" id="WP_126603804.1">
    <property type="nucleotide sequence ID" value="NZ_LR134529.1"/>
</dbReference>
<sequence length="544" mass="61626">MPKAKSKIKNTVSISPHHYTYPSSVTLKNKYGTKNLASFLEKCSHDTTKALINLREEPLPEYFDSSYLKYIHKCLFENTFEWAGHTRDEVFTFADGTSAAMPEMKRTGWENPFAIGDEIREGLQKLDQTLFEKNNLQNLTREEFISEAMEMFNSLNHIHPFREGNGRTQRFFFENLAKAAGHSLDFSLVTKERMMLASIAVEKEGNLEPMKHLFEDISHPEKILLLKEFMDNMKESGRNVNDRPVMVAKEGETYTGLFRGMGVEGFAFNVKGAFIIGNKEHLTPEQLKTLKSGERFTFTVPRTQELEKILIPEETLAPLSKSELFEKVAEDACVHTCRQQIQHLSKTIYGSSKTLDKEMVKIIKNPELGQQLSNQINRSPSSVANLVGFDLFCLKTSARANAEEHVETLCCAIVNFAHAVRHAEKEITQEHQAEQNRRGQKVVMPSKDLKDLLTLPKELQQEALENNSSLQKELCTLLKNIKGRLSSTEHKAVRDGDHGTLAKSLGVSERKAQEITEITKQAREAHQQVQTRTASHSKALAMAS</sequence>
<dbReference type="Proteomes" id="UP000274201">
    <property type="component" value="Chromosome"/>
</dbReference>
<evidence type="ECO:0000256" key="7">
    <source>
        <dbReference type="ARBA" id="ARBA00048696"/>
    </source>
</evidence>
<feature type="domain" description="Fido" evidence="8">
    <location>
        <begin position="63"/>
        <end position="216"/>
    </location>
</feature>
<evidence type="ECO:0000256" key="1">
    <source>
        <dbReference type="ARBA" id="ARBA00022679"/>
    </source>
</evidence>
<keyword evidence="2 9" id="KW-0548">Nucleotidyltransferase</keyword>
<dbReference type="InterPro" id="IPR036597">
    <property type="entry name" value="Fido-like_dom_sf"/>
</dbReference>
<proteinExistence type="predicted"/>
<keyword evidence="1 9" id="KW-0808">Transferase</keyword>
<dbReference type="SUPFAM" id="SSF140931">
    <property type="entry name" value="Fic-like"/>
    <property type="match status" value="1"/>
</dbReference>
<evidence type="ECO:0000256" key="5">
    <source>
        <dbReference type="ARBA" id="ARBA00034531"/>
    </source>
</evidence>
<evidence type="ECO:0000259" key="8">
    <source>
        <dbReference type="PROSITE" id="PS51459"/>
    </source>
</evidence>
<dbReference type="Pfam" id="PF18543">
    <property type="entry name" value="ID"/>
    <property type="match status" value="1"/>
</dbReference>
<evidence type="ECO:0000256" key="6">
    <source>
        <dbReference type="ARBA" id="ARBA00047939"/>
    </source>
</evidence>
<dbReference type="PANTHER" id="PTHR39560:SF1">
    <property type="entry name" value="PROTEIN ADENYLYLTRANSFERASE FIC-RELATED"/>
    <property type="match status" value="1"/>
</dbReference>
<name>A0A3S5F8X1_BARVI</name>
<dbReference type="PROSITE" id="PS51459">
    <property type="entry name" value="FIDO"/>
    <property type="match status" value="1"/>
</dbReference>
<dbReference type="GO" id="GO:0005524">
    <property type="term" value="F:ATP binding"/>
    <property type="evidence" value="ECO:0007669"/>
    <property type="project" value="UniProtKB-KW"/>
</dbReference>
<dbReference type="STRING" id="1094497.BVwin_12280"/>
<evidence type="ECO:0000313" key="10">
    <source>
        <dbReference type="Proteomes" id="UP000274201"/>
    </source>
</evidence>
<comment type="catalytic activity">
    <reaction evidence="7">
        <text>L-tyrosyl-[protein] + ATP = O-(5'-adenylyl)-L-tyrosyl-[protein] + diphosphate</text>
        <dbReference type="Rhea" id="RHEA:54288"/>
        <dbReference type="Rhea" id="RHEA-COMP:10136"/>
        <dbReference type="Rhea" id="RHEA-COMP:13846"/>
        <dbReference type="ChEBI" id="CHEBI:30616"/>
        <dbReference type="ChEBI" id="CHEBI:33019"/>
        <dbReference type="ChEBI" id="CHEBI:46858"/>
        <dbReference type="ChEBI" id="CHEBI:83624"/>
        <dbReference type="EC" id="2.7.7.108"/>
    </reaction>
</comment>
<evidence type="ECO:0000256" key="3">
    <source>
        <dbReference type="ARBA" id="ARBA00022741"/>
    </source>
</evidence>
<evidence type="ECO:0000313" key="9">
    <source>
        <dbReference type="EMBL" id="VEJ45895.1"/>
    </source>
</evidence>
<reference evidence="9 10" key="1">
    <citation type="submission" date="2018-12" db="EMBL/GenBank/DDBJ databases">
        <authorList>
            <consortium name="Pathogen Informatics"/>
        </authorList>
    </citation>
    <scope>NUCLEOTIDE SEQUENCE [LARGE SCALE GENOMIC DNA]</scope>
    <source>
        <strain evidence="9 10">NCTC12905</strain>
    </source>
</reference>
<dbReference type="Pfam" id="PF02661">
    <property type="entry name" value="Fic"/>
    <property type="match status" value="1"/>
</dbReference>
<dbReference type="InterPro" id="IPR040548">
    <property type="entry name" value="BepA_ID"/>
</dbReference>
<dbReference type="Gene3D" id="1.10.3290.10">
    <property type="entry name" value="Fido-like domain"/>
    <property type="match status" value="1"/>
</dbReference>
<dbReference type="InterPro" id="IPR003812">
    <property type="entry name" value="Fido"/>
</dbReference>
<comment type="catalytic activity">
    <reaction evidence="6">
        <text>L-threonyl-[protein] + ATP = 3-O-(5'-adenylyl)-L-threonyl-[protein] + diphosphate</text>
        <dbReference type="Rhea" id="RHEA:54292"/>
        <dbReference type="Rhea" id="RHEA-COMP:11060"/>
        <dbReference type="Rhea" id="RHEA-COMP:13847"/>
        <dbReference type="ChEBI" id="CHEBI:30013"/>
        <dbReference type="ChEBI" id="CHEBI:30616"/>
        <dbReference type="ChEBI" id="CHEBI:33019"/>
        <dbReference type="ChEBI" id="CHEBI:138113"/>
        <dbReference type="EC" id="2.7.7.108"/>
    </reaction>
</comment>
<protein>
    <recommendedName>
        <fullName evidence="5">protein adenylyltransferase</fullName>
        <ecNumber evidence="5">2.7.7.108</ecNumber>
    </recommendedName>
</protein>
<keyword evidence="3" id="KW-0547">Nucleotide-binding</keyword>
<dbReference type="GO" id="GO:0070733">
    <property type="term" value="F:AMPylase activity"/>
    <property type="evidence" value="ECO:0007669"/>
    <property type="project" value="UniProtKB-EC"/>
</dbReference>
<dbReference type="InterPro" id="IPR012340">
    <property type="entry name" value="NA-bd_OB-fold"/>
</dbReference>
<dbReference type="OrthoDB" id="7926176at2"/>
<evidence type="ECO:0000256" key="4">
    <source>
        <dbReference type="ARBA" id="ARBA00022840"/>
    </source>
</evidence>